<dbReference type="GO" id="GO:0061630">
    <property type="term" value="F:ubiquitin protein ligase activity"/>
    <property type="evidence" value="ECO:0007669"/>
    <property type="project" value="InterPro"/>
</dbReference>
<dbReference type="SMART" id="SM00320">
    <property type="entry name" value="WD40"/>
    <property type="match status" value="7"/>
</dbReference>
<dbReference type="InterPro" id="IPR015943">
    <property type="entry name" value="WD40/YVTN_repeat-like_dom_sf"/>
</dbReference>
<evidence type="ECO:0000256" key="1">
    <source>
        <dbReference type="ARBA" id="ARBA00022574"/>
    </source>
</evidence>
<evidence type="ECO:0000256" key="2">
    <source>
        <dbReference type="ARBA" id="ARBA00022737"/>
    </source>
</evidence>
<dbReference type="InterPro" id="IPR019775">
    <property type="entry name" value="WD40_repeat_CS"/>
</dbReference>
<dbReference type="Pfam" id="PF00400">
    <property type="entry name" value="WD40"/>
    <property type="match status" value="5"/>
</dbReference>
<dbReference type="InterPro" id="IPR020472">
    <property type="entry name" value="WD40_PAC1"/>
</dbReference>
<evidence type="ECO:0000256" key="4">
    <source>
        <dbReference type="SAM" id="Coils"/>
    </source>
</evidence>
<dbReference type="PROSITE" id="PS50082">
    <property type="entry name" value="WD_REPEATS_2"/>
    <property type="match status" value="3"/>
</dbReference>
<proteinExistence type="predicted"/>
<evidence type="ECO:0000313" key="6">
    <source>
        <dbReference type="EMBL" id="KAJ1353536.1"/>
    </source>
</evidence>
<feature type="region of interest" description="Disordered" evidence="5">
    <location>
        <begin position="1"/>
        <end position="24"/>
    </location>
</feature>
<feature type="repeat" description="WD" evidence="3">
    <location>
        <begin position="292"/>
        <end position="327"/>
    </location>
</feature>
<dbReference type="Gene3D" id="2.130.10.10">
    <property type="entry name" value="YVTN repeat-like/Quinoprotein amine dehydrogenase"/>
    <property type="match status" value="1"/>
</dbReference>
<dbReference type="PROSITE" id="PS00678">
    <property type="entry name" value="WD_REPEATS_1"/>
    <property type="match status" value="1"/>
</dbReference>
<dbReference type="AlphaFoldDB" id="A0AAD5MSX7"/>
<feature type="coiled-coil region" evidence="4">
    <location>
        <begin position="55"/>
        <end position="82"/>
    </location>
</feature>
<organism evidence="6 7">
    <name type="scientific">Parelaphostrongylus tenuis</name>
    <name type="common">Meningeal worm</name>
    <dbReference type="NCBI Taxonomy" id="148309"/>
    <lineage>
        <taxon>Eukaryota</taxon>
        <taxon>Metazoa</taxon>
        <taxon>Ecdysozoa</taxon>
        <taxon>Nematoda</taxon>
        <taxon>Chromadorea</taxon>
        <taxon>Rhabditida</taxon>
        <taxon>Rhabditina</taxon>
        <taxon>Rhabditomorpha</taxon>
        <taxon>Strongyloidea</taxon>
        <taxon>Metastrongylidae</taxon>
        <taxon>Parelaphostrongylus</taxon>
    </lineage>
</organism>
<keyword evidence="2" id="KW-0677">Repeat</keyword>
<dbReference type="Proteomes" id="UP001196413">
    <property type="component" value="Unassembled WGS sequence"/>
</dbReference>
<dbReference type="InterPro" id="IPR036322">
    <property type="entry name" value="WD40_repeat_dom_sf"/>
</dbReference>
<name>A0AAD5MSX7_PARTN</name>
<keyword evidence="7" id="KW-1185">Reference proteome</keyword>
<evidence type="ECO:0000256" key="3">
    <source>
        <dbReference type="PROSITE-ProRule" id="PRU00221"/>
    </source>
</evidence>
<reference evidence="6" key="1">
    <citation type="submission" date="2021-06" db="EMBL/GenBank/DDBJ databases">
        <title>Parelaphostrongylus tenuis whole genome reference sequence.</title>
        <authorList>
            <person name="Garwood T.J."/>
            <person name="Larsen P.A."/>
            <person name="Fountain-Jones N.M."/>
            <person name="Garbe J.R."/>
            <person name="Macchietto M.G."/>
            <person name="Kania S.A."/>
            <person name="Gerhold R.W."/>
            <person name="Richards J.E."/>
            <person name="Wolf T.M."/>
        </authorList>
    </citation>
    <scope>NUCLEOTIDE SEQUENCE</scope>
    <source>
        <strain evidence="6">MNPRO001-30</strain>
        <tissue evidence="6">Meninges</tissue>
    </source>
</reference>
<dbReference type="PANTHER" id="PTHR44080">
    <property type="entry name" value="E3 UBIQUITIN-PROTEIN LIGASE COP1"/>
    <property type="match status" value="1"/>
</dbReference>
<dbReference type="SUPFAM" id="SSF50978">
    <property type="entry name" value="WD40 repeat-like"/>
    <property type="match status" value="1"/>
</dbReference>
<feature type="region of interest" description="Disordered" evidence="5">
    <location>
        <begin position="119"/>
        <end position="149"/>
    </location>
</feature>
<gene>
    <name evidence="6" type="primary">RFWD2</name>
    <name evidence="6" type="ORF">KIN20_010179</name>
</gene>
<dbReference type="PRINTS" id="PR00320">
    <property type="entry name" value="GPROTEINBRPT"/>
</dbReference>
<feature type="repeat" description="WD" evidence="3">
    <location>
        <begin position="413"/>
        <end position="453"/>
    </location>
</feature>
<evidence type="ECO:0000313" key="7">
    <source>
        <dbReference type="Proteomes" id="UP001196413"/>
    </source>
</evidence>
<sequence length="549" mass="61602">MAENQSGPGEFRFEEAEDGASELTSSHAIHHHAFPMSIMNEHRRTLLILFFDILEERRLREIEIAKQELERCRNDRAAILAEESPARTSEESSSVAALSQLSQESWEPSAKRLCFEPSYPEVPEMDDTSSPTKGNESEDALNSSQQSYSSTSSSYVYSTVSNEALDDLRHRVARNMDILEPEYSTMRAGFGTFESGYSNHTCCFSHLTHFARVTEGITQYAQAFPVATLKYDTSCSSYHSSVSSLEFSPANTSLFSVADISRSIQVFDLKNVIEEPDDYQYPLARMECTAKISCVAWSPQTAAILVNSEYDGSVVVWDITKPRKLRKYTEHERRCCSVCFARDEDNICATGSNDCSVKIWNLNMANSAMTIRSHFIVCTVDFGFSRHEIAVGSADRSVYLYDLRQPVRPVSIFTGHRQAVSYVRYLNSYEIVSASTDNHLRLWNTVAGTCTRVLVGHRNTNNLVGLSVCGDHILTGSEDNRVYLYHKEASRPLMLYDVDTCSSFPYGTDSSFDFENESEDFVSAVAWRPDSNVILVGNSVGKVLVAELH</sequence>
<dbReference type="PROSITE" id="PS50294">
    <property type="entry name" value="WD_REPEATS_REGION"/>
    <property type="match status" value="1"/>
</dbReference>
<dbReference type="EMBL" id="JAHQIW010001743">
    <property type="protein sequence ID" value="KAJ1353536.1"/>
    <property type="molecule type" value="Genomic_DNA"/>
</dbReference>
<dbReference type="InterPro" id="IPR001680">
    <property type="entry name" value="WD40_rpt"/>
</dbReference>
<keyword evidence="4" id="KW-0175">Coiled coil</keyword>
<accession>A0AAD5MSX7</accession>
<feature type="repeat" description="WD" evidence="3">
    <location>
        <begin position="328"/>
        <end position="370"/>
    </location>
</feature>
<evidence type="ECO:0000256" key="5">
    <source>
        <dbReference type="SAM" id="MobiDB-lite"/>
    </source>
</evidence>
<comment type="caution">
    <text evidence="6">The sequence shown here is derived from an EMBL/GenBank/DDBJ whole genome shotgun (WGS) entry which is preliminary data.</text>
</comment>
<dbReference type="InterPro" id="IPR042755">
    <property type="entry name" value="COP1"/>
</dbReference>
<protein>
    <submittedName>
        <fullName evidence="6">RING finger and WD repeat domain-containing protein 2</fullName>
    </submittedName>
</protein>
<keyword evidence="1 3" id="KW-0853">WD repeat</keyword>